<dbReference type="AlphaFoldDB" id="A0A939KK13"/>
<dbReference type="InterPro" id="IPR024294">
    <property type="entry name" value="DUF3810"/>
</dbReference>
<name>A0A939KK13_9CLOT</name>
<keyword evidence="1" id="KW-0812">Transmembrane</keyword>
<keyword evidence="3" id="KW-1185">Reference proteome</keyword>
<dbReference type="EMBL" id="JAFNJU010000002">
    <property type="protein sequence ID" value="MBO1264255.1"/>
    <property type="molecule type" value="Genomic_DNA"/>
</dbReference>
<feature type="transmembrane region" description="Helical" evidence="1">
    <location>
        <begin position="69"/>
        <end position="86"/>
    </location>
</feature>
<sequence length="372" mass="41773">MGVFRRRKKGILSEGYLWILMAGLLYVLGLLTRDNSALLEKIYPASWNRALIRILSRITGAVPISLGEFFLYANVAAGIVLLLLLVRRLFTGGFFTLLYGIATYAALLYFVFMLVFGLNYNRASIRADLSLERVNYTAEELILLNESLIERANGLREKVSENEEGVFTLTEKKSEIFTMAEEGYDAFSSAFPQFGGSYGLAKGILASEALNYTGITGVFMPFTGEANVNIKGPDLLFPATVLHEMAHQRGIAYEDEANYMAFLVSSYHSYEPIQYSGTMLALLNSMNALYREDKETYRALYETYSEGVKRDLRAYSVFYDAYEGEVNERATKVNDTYLKSNGQSSGVRSYGEMVNLLLEQFMQKGELVLGVE</sequence>
<comment type="caution">
    <text evidence="2">The sequence shown here is derived from an EMBL/GenBank/DDBJ whole genome shotgun (WGS) entry which is preliminary data.</text>
</comment>
<dbReference type="Proteomes" id="UP000664218">
    <property type="component" value="Unassembled WGS sequence"/>
</dbReference>
<proteinExistence type="predicted"/>
<evidence type="ECO:0000313" key="3">
    <source>
        <dbReference type="Proteomes" id="UP000664218"/>
    </source>
</evidence>
<keyword evidence="1" id="KW-1133">Transmembrane helix</keyword>
<dbReference type="Pfam" id="PF12725">
    <property type="entry name" value="DUF3810"/>
    <property type="match status" value="1"/>
</dbReference>
<protein>
    <submittedName>
        <fullName evidence="2">DUF3810 domain-containing protein</fullName>
    </submittedName>
</protein>
<gene>
    <name evidence="2" type="ORF">J3A84_04245</name>
</gene>
<feature type="transmembrane region" description="Helical" evidence="1">
    <location>
        <begin position="98"/>
        <end position="120"/>
    </location>
</feature>
<dbReference type="RefSeq" id="WP_207598768.1">
    <property type="nucleotide sequence ID" value="NZ_JAFNJU010000002.1"/>
</dbReference>
<evidence type="ECO:0000313" key="2">
    <source>
        <dbReference type="EMBL" id="MBO1264255.1"/>
    </source>
</evidence>
<accession>A0A939KK13</accession>
<organism evidence="2 3">
    <name type="scientific">Proteiniclasticum aestuarii</name>
    <dbReference type="NCBI Taxonomy" id="2817862"/>
    <lineage>
        <taxon>Bacteria</taxon>
        <taxon>Bacillati</taxon>
        <taxon>Bacillota</taxon>
        <taxon>Clostridia</taxon>
        <taxon>Eubacteriales</taxon>
        <taxon>Clostridiaceae</taxon>
        <taxon>Proteiniclasticum</taxon>
    </lineage>
</organism>
<evidence type="ECO:0000256" key="1">
    <source>
        <dbReference type="SAM" id="Phobius"/>
    </source>
</evidence>
<feature type="transmembrane region" description="Helical" evidence="1">
    <location>
        <begin position="12"/>
        <end position="31"/>
    </location>
</feature>
<reference evidence="2" key="1">
    <citation type="submission" date="2021-03" db="EMBL/GenBank/DDBJ databases">
        <title>Proteiniclasticum marinus sp. nov., isolated from tidal flat sediment.</title>
        <authorList>
            <person name="Namirimu T."/>
            <person name="Yang J.-A."/>
            <person name="Yang S.-H."/>
            <person name="Kim Y.-J."/>
            <person name="Kwon K.K."/>
        </authorList>
    </citation>
    <scope>NUCLEOTIDE SEQUENCE</scope>
    <source>
        <strain evidence="2">SCR006</strain>
    </source>
</reference>
<keyword evidence="1" id="KW-0472">Membrane</keyword>